<keyword evidence="1" id="KW-0812">Transmembrane</keyword>
<keyword evidence="1" id="KW-1133">Transmembrane helix</keyword>
<evidence type="ECO:0000256" key="1">
    <source>
        <dbReference type="SAM" id="Phobius"/>
    </source>
</evidence>
<feature type="transmembrane region" description="Helical" evidence="1">
    <location>
        <begin position="172"/>
        <end position="189"/>
    </location>
</feature>
<keyword evidence="1" id="KW-0472">Membrane</keyword>
<keyword evidence="4" id="KW-1185">Reference proteome</keyword>
<organism evidence="3 4">
    <name type="scientific">Halorubrum vacuolatum</name>
    <name type="common">Natronobacterium vacuolatum</name>
    <dbReference type="NCBI Taxonomy" id="63740"/>
    <lineage>
        <taxon>Archaea</taxon>
        <taxon>Methanobacteriati</taxon>
        <taxon>Methanobacteriota</taxon>
        <taxon>Stenosarchaea group</taxon>
        <taxon>Halobacteria</taxon>
        <taxon>Halobacteriales</taxon>
        <taxon>Haloferacaceae</taxon>
        <taxon>Halorubrum</taxon>
    </lineage>
</organism>
<accession>A0A238WCB0</accession>
<evidence type="ECO:0000259" key="2">
    <source>
        <dbReference type="Pfam" id="PF02517"/>
    </source>
</evidence>
<dbReference type="GO" id="GO:0080120">
    <property type="term" value="P:CAAX-box protein maturation"/>
    <property type="evidence" value="ECO:0007669"/>
    <property type="project" value="UniProtKB-ARBA"/>
</dbReference>
<feature type="domain" description="CAAX prenyl protease 2/Lysostaphin resistance protein A-like" evidence="2">
    <location>
        <begin position="132"/>
        <end position="239"/>
    </location>
</feature>
<evidence type="ECO:0000313" key="3">
    <source>
        <dbReference type="EMBL" id="SNR44118.1"/>
    </source>
</evidence>
<dbReference type="EMBL" id="FZNQ01000007">
    <property type="protein sequence ID" value="SNR44118.1"/>
    <property type="molecule type" value="Genomic_DNA"/>
</dbReference>
<reference evidence="3 4" key="1">
    <citation type="submission" date="2017-06" db="EMBL/GenBank/DDBJ databases">
        <authorList>
            <person name="Kim H.J."/>
            <person name="Triplett B.A."/>
        </authorList>
    </citation>
    <scope>NUCLEOTIDE SEQUENCE [LARGE SCALE GENOMIC DNA]</scope>
    <source>
        <strain evidence="3 4">DSM 8800</strain>
    </source>
</reference>
<dbReference type="GO" id="GO:0006508">
    <property type="term" value="P:proteolysis"/>
    <property type="evidence" value="ECO:0007669"/>
    <property type="project" value="UniProtKB-KW"/>
</dbReference>
<feature type="transmembrane region" description="Helical" evidence="1">
    <location>
        <begin position="93"/>
        <end position="113"/>
    </location>
</feature>
<name>A0A238WCB0_HALVU</name>
<gene>
    <name evidence="3" type="ORF">SAMN06264855_10710</name>
</gene>
<protein>
    <submittedName>
        <fullName evidence="3">CAAX protease self-immunity</fullName>
    </submittedName>
</protein>
<keyword evidence="3" id="KW-0645">Protease</keyword>
<feature type="transmembrane region" description="Helical" evidence="1">
    <location>
        <begin position="251"/>
        <end position="267"/>
    </location>
</feature>
<dbReference type="Pfam" id="PF02517">
    <property type="entry name" value="Rce1-like"/>
    <property type="match status" value="1"/>
</dbReference>
<feature type="transmembrane region" description="Helical" evidence="1">
    <location>
        <begin position="201"/>
        <end position="220"/>
    </location>
</feature>
<feature type="transmembrane region" description="Helical" evidence="1">
    <location>
        <begin position="21"/>
        <end position="45"/>
    </location>
</feature>
<feature type="transmembrane region" description="Helical" evidence="1">
    <location>
        <begin position="51"/>
        <end position="72"/>
    </location>
</feature>
<sequence length="292" mass="32121">MSPHSTSQSTENIRSIAFEKGLGPPILFLFISSLWVVFVPLAIYPLFDNRFVLLAVMAGAFAVTAAIAWLVLRWEGLSAADVGLSREHVLPGIGLVLLFWVIINVVGALSAFVSTGDVRFGIPEQWDSFAFFLGIGIAQLVFVGLAEEFAFRAYLQNKLIALLNGGRDRVRKGAAILLGVLLFTVWHVPQRVFIGGFTSPTAIVQSLIVVMVLGLALGLLYEYTRNVVFVAVLHGTFNWQPQAIVGAPTDLPFFAGLAVLLVVVWYYRRWAGETRPADFQPQIQATTARWTR</sequence>
<proteinExistence type="predicted"/>
<dbReference type="GO" id="GO:0004175">
    <property type="term" value="F:endopeptidase activity"/>
    <property type="evidence" value="ECO:0007669"/>
    <property type="project" value="UniProtKB-ARBA"/>
</dbReference>
<dbReference type="InterPro" id="IPR003675">
    <property type="entry name" value="Rce1/LyrA-like_dom"/>
</dbReference>
<feature type="transmembrane region" description="Helical" evidence="1">
    <location>
        <begin position="129"/>
        <end position="151"/>
    </location>
</feature>
<keyword evidence="3" id="KW-0378">Hydrolase</keyword>
<dbReference type="AlphaFoldDB" id="A0A238WCB0"/>
<evidence type="ECO:0000313" key="4">
    <source>
        <dbReference type="Proteomes" id="UP000198397"/>
    </source>
</evidence>
<dbReference type="Proteomes" id="UP000198397">
    <property type="component" value="Unassembled WGS sequence"/>
</dbReference>